<evidence type="ECO:0008006" key="3">
    <source>
        <dbReference type="Google" id="ProtNLM"/>
    </source>
</evidence>
<keyword evidence="2" id="KW-1185">Reference proteome</keyword>
<proteinExistence type="predicted"/>
<reference evidence="1 2" key="1">
    <citation type="submission" date="2018-05" db="EMBL/GenBank/DDBJ databases">
        <title>Marinilabilia rubrum sp. nov., isolated from saltern sediment.</title>
        <authorList>
            <person name="Zhang R."/>
        </authorList>
    </citation>
    <scope>NUCLEOTIDE SEQUENCE [LARGE SCALE GENOMIC DNA]</scope>
    <source>
        <strain evidence="1 2">WTE16</strain>
    </source>
</reference>
<comment type="caution">
    <text evidence="1">The sequence shown here is derived from an EMBL/GenBank/DDBJ whole genome shotgun (WGS) entry which is preliminary data.</text>
</comment>
<sequence>MLSFGMYAQNDPSVPGDTEVSKTNGYMNFLSYGQLIGSENDKKTHMHSLHMGHNFRVSNRVALGVVTGIDWFDISMLSVGPDVKLFLPKKGSSGIFLGGSLGHGFPLEDLKLEYMTVKDTKGGPYAGAKIGYIFHINGSFNLFMTAGYRYQAFSVIREDWWLREVERSFKYNRFEVRLGMGLF</sequence>
<accession>A0A2U2BCA0</accession>
<evidence type="ECO:0000313" key="2">
    <source>
        <dbReference type="Proteomes" id="UP000244956"/>
    </source>
</evidence>
<dbReference type="EMBL" id="QEWP01000002">
    <property type="protein sequence ID" value="PWE00696.1"/>
    <property type="molecule type" value="Genomic_DNA"/>
</dbReference>
<protein>
    <recommendedName>
        <fullName evidence="3">Outer membrane protein beta-barrel domain-containing protein</fullName>
    </recommendedName>
</protein>
<gene>
    <name evidence="1" type="ORF">DDZ16_03630</name>
</gene>
<dbReference type="Proteomes" id="UP000244956">
    <property type="component" value="Unassembled WGS sequence"/>
</dbReference>
<dbReference type="AlphaFoldDB" id="A0A2U2BCA0"/>
<organism evidence="1 2">
    <name type="scientific">Marinilabilia rubra</name>
    <dbReference type="NCBI Taxonomy" id="2162893"/>
    <lineage>
        <taxon>Bacteria</taxon>
        <taxon>Pseudomonadati</taxon>
        <taxon>Bacteroidota</taxon>
        <taxon>Bacteroidia</taxon>
        <taxon>Marinilabiliales</taxon>
        <taxon>Marinilabiliaceae</taxon>
        <taxon>Marinilabilia</taxon>
    </lineage>
</organism>
<name>A0A2U2BCA0_9BACT</name>
<evidence type="ECO:0000313" key="1">
    <source>
        <dbReference type="EMBL" id="PWE00696.1"/>
    </source>
</evidence>